<evidence type="ECO:0000256" key="4">
    <source>
        <dbReference type="ARBA" id="ARBA00022725"/>
    </source>
</evidence>
<feature type="transmembrane region" description="Helical" evidence="9">
    <location>
        <begin position="561"/>
        <end position="578"/>
    </location>
</feature>
<evidence type="ECO:0000256" key="1">
    <source>
        <dbReference type="ARBA" id="ARBA00004141"/>
    </source>
</evidence>
<dbReference type="RefSeq" id="XP_011301746.1">
    <property type="nucleotide sequence ID" value="XM_011303444.1"/>
</dbReference>
<dbReference type="GO" id="GO:0004984">
    <property type="term" value="F:olfactory receptor activity"/>
    <property type="evidence" value="ECO:0007669"/>
    <property type="project" value="InterPro"/>
</dbReference>
<keyword evidence="10" id="KW-1185">Reference proteome</keyword>
<feature type="transmembrane region" description="Helical" evidence="9">
    <location>
        <begin position="448"/>
        <end position="471"/>
    </location>
</feature>
<dbReference type="InterPro" id="IPR004117">
    <property type="entry name" value="7tm6_olfct_rcpt"/>
</dbReference>
<evidence type="ECO:0000256" key="7">
    <source>
        <dbReference type="ARBA" id="ARBA00023170"/>
    </source>
</evidence>
<feature type="transmembrane region" description="Helical" evidence="9">
    <location>
        <begin position="41"/>
        <end position="63"/>
    </location>
</feature>
<keyword evidence="5 9" id="KW-1133">Transmembrane helix</keyword>
<feature type="transmembrane region" description="Helical" evidence="9">
    <location>
        <begin position="734"/>
        <end position="756"/>
    </location>
</feature>
<dbReference type="PANTHER" id="PTHR21137">
    <property type="entry name" value="ODORANT RECEPTOR"/>
    <property type="match status" value="1"/>
</dbReference>
<protein>
    <submittedName>
        <fullName evidence="11">Uncharacterized protein</fullName>
    </submittedName>
</protein>
<keyword evidence="8" id="KW-0807">Transducer</keyword>
<feature type="transmembrane region" description="Helical" evidence="9">
    <location>
        <begin position="677"/>
        <end position="697"/>
    </location>
</feature>
<feature type="transmembrane region" description="Helical" evidence="9">
    <location>
        <begin position="615"/>
        <end position="634"/>
    </location>
</feature>
<feature type="transmembrane region" description="Helical" evidence="9">
    <location>
        <begin position="127"/>
        <end position="149"/>
    </location>
</feature>
<keyword evidence="7" id="KW-0675">Receptor</keyword>
<comment type="subcellular location">
    <subcellularLocation>
        <location evidence="1">Membrane</location>
        <topology evidence="1">Multi-pass membrane protein</topology>
    </subcellularLocation>
</comment>
<dbReference type="AlphaFoldDB" id="A0A9R1T2Y6"/>
<accession>A0A9R1T2Y6</accession>
<sequence>MSLFLGAPAVPILMDLWIPLNESRSRIFLYQTEYWIDQDEYYFSILFHAYFTVPVLFACIIFFDNLFSIFISHVCGMCAILKAHLEGIHIEGASDNRGSVHERLHLCADMQTNILEFVQYLETTCTVPFLILVGGNIMVITLTGMMIVIKDGEISEMIRFASFNIGTIFHLFWSSWQGHTLIVESESIFLSVYQSEWYTLTPKAQRMLLPIMMRSANPCQITAGKCYVMSMESFGATAGMVAAIVDVDVFLEAIPTVLADVVCYFKYLNFTINAGKMKKLLLIMEEDWKRYTYGEELDILKEYAQFGRKVTVYYAGALYGSLVPLMMTPLVPIVLDIVMPMNVSYPKHLMFQQIEFLFDFEPYLFPLILHGYIGTAGYLTIIIAIDTMLMVYIQHACAQFSIIRLMLDRLARVDPDADRHTPEFDEIDYKNMAACIERFCDLIEEANYMSFTFIVGINMLMMTSSALVAVFKMDNPDVAGKFVAFTIGEMFHLFYSNWQGQLLQEHSESIFSDVYRARWNYTSVRTQRLIIPLLMRSTKPCTMTAGKMYTMSLRSFKSSDFYLRVNGAFLSAIGLWPYQQKLQQSVFFILAIFFLATQGFLQTGGLIAAWCDTPIFLESLAPVLISVMCVIKFINFIHNGRKMKELIDMLRRDWLELKDEFEISILRRWSEDSRKNVLLYAGAVYGSMAPFMLGPLIPPLLRLIPKGLIDINPNMTMAKPLMFHVEYFIDINKYYLPLVIHSYFGTMTYITVVVAIDSMFMTYVQRACAIFNIVGYRLEKLVDDYNLDVNLNPKIEDDVSYRRMTECVTRHAQAIQYSQMIESANSTSFLLQLGLNMVTISFTGFQAATKLSRPEEAFGYASFTCAQTFHLFFESWPAQRLVDESTRLVEYSIKTSWYKISFRSRKLFHLLIMKSMEPCQLTAGGVYILNMENFSAVVKTSMSYFTVLCSTT</sequence>
<evidence type="ECO:0000256" key="2">
    <source>
        <dbReference type="ARBA" id="ARBA00022606"/>
    </source>
</evidence>
<evidence type="ECO:0000313" key="10">
    <source>
        <dbReference type="Proteomes" id="UP000694866"/>
    </source>
</evidence>
<evidence type="ECO:0000256" key="9">
    <source>
        <dbReference type="SAM" id="Phobius"/>
    </source>
</evidence>
<keyword evidence="6 9" id="KW-0472">Membrane</keyword>
<dbReference type="GO" id="GO:0005886">
    <property type="term" value="C:plasma membrane"/>
    <property type="evidence" value="ECO:0007669"/>
    <property type="project" value="UniProtKB-SubCell"/>
</dbReference>
<evidence type="ECO:0000313" key="11">
    <source>
        <dbReference type="RefSeq" id="XP_011301746.1"/>
    </source>
</evidence>
<gene>
    <name evidence="11" type="primary">LOC105265755</name>
</gene>
<evidence type="ECO:0000256" key="8">
    <source>
        <dbReference type="ARBA" id="ARBA00023224"/>
    </source>
</evidence>
<keyword evidence="4" id="KW-0552">Olfaction</keyword>
<dbReference type="PANTHER" id="PTHR21137:SF43">
    <property type="entry name" value="ODORANT RECEPTOR 47A-RELATED"/>
    <property type="match status" value="1"/>
</dbReference>
<evidence type="ECO:0000256" key="3">
    <source>
        <dbReference type="ARBA" id="ARBA00022692"/>
    </source>
</evidence>
<feature type="transmembrane region" description="Helical" evidence="9">
    <location>
        <begin position="311"/>
        <end position="335"/>
    </location>
</feature>
<dbReference type="GeneID" id="105265755"/>
<organism evidence="10 11">
    <name type="scientific">Fopius arisanus</name>
    <dbReference type="NCBI Taxonomy" id="64838"/>
    <lineage>
        <taxon>Eukaryota</taxon>
        <taxon>Metazoa</taxon>
        <taxon>Ecdysozoa</taxon>
        <taxon>Arthropoda</taxon>
        <taxon>Hexapoda</taxon>
        <taxon>Insecta</taxon>
        <taxon>Pterygota</taxon>
        <taxon>Neoptera</taxon>
        <taxon>Endopterygota</taxon>
        <taxon>Hymenoptera</taxon>
        <taxon>Apocrita</taxon>
        <taxon>Ichneumonoidea</taxon>
        <taxon>Braconidae</taxon>
        <taxon>Opiinae</taxon>
        <taxon>Fopius</taxon>
    </lineage>
</organism>
<keyword evidence="3 9" id="KW-0812">Transmembrane</keyword>
<dbReference type="OrthoDB" id="6614360at2759"/>
<evidence type="ECO:0000256" key="5">
    <source>
        <dbReference type="ARBA" id="ARBA00022989"/>
    </source>
</evidence>
<feature type="transmembrane region" description="Helical" evidence="9">
    <location>
        <begin position="363"/>
        <end position="385"/>
    </location>
</feature>
<feature type="transmembrane region" description="Helical" evidence="9">
    <location>
        <begin position="585"/>
        <end position="609"/>
    </location>
</feature>
<dbReference type="Pfam" id="PF02949">
    <property type="entry name" value="7tm_6"/>
    <property type="match status" value="3"/>
</dbReference>
<evidence type="ECO:0000256" key="6">
    <source>
        <dbReference type="ARBA" id="ARBA00023136"/>
    </source>
</evidence>
<reference evidence="11" key="1">
    <citation type="submission" date="2025-08" db="UniProtKB">
        <authorList>
            <consortium name="RefSeq"/>
        </authorList>
    </citation>
    <scope>IDENTIFICATION</scope>
    <source>
        <strain evidence="11">USDA-PBARC FA_bdor</strain>
        <tissue evidence="11">Whole organism</tissue>
    </source>
</reference>
<name>A0A9R1T2Y6_9HYME</name>
<keyword evidence="2" id="KW-0716">Sensory transduction</keyword>
<dbReference type="GO" id="GO:0005549">
    <property type="term" value="F:odorant binding"/>
    <property type="evidence" value="ECO:0007669"/>
    <property type="project" value="InterPro"/>
</dbReference>
<dbReference type="Proteomes" id="UP000694866">
    <property type="component" value="Unplaced"/>
</dbReference>
<dbReference type="KEGG" id="fas:105265755"/>
<dbReference type="GO" id="GO:0007165">
    <property type="term" value="P:signal transduction"/>
    <property type="evidence" value="ECO:0007669"/>
    <property type="project" value="UniProtKB-KW"/>
</dbReference>
<proteinExistence type="predicted"/>